<keyword evidence="1" id="KW-0808">Transferase</keyword>
<dbReference type="PANTHER" id="PTHR43861">
    <property type="entry name" value="TRANS-ACONITATE 2-METHYLTRANSFERASE-RELATED"/>
    <property type="match status" value="1"/>
</dbReference>
<keyword evidence="1" id="KW-0489">Methyltransferase</keyword>
<dbReference type="SUPFAM" id="SSF53335">
    <property type="entry name" value="S-adenosyl-L-methionine-dependent methyltransferases"/>
    <property type="match status" value="1"/>
</dbReference>
<dbReference type="EMBL" id="CP088295">
    <property type="protein sequence ID" value="UUY03484.1"/>
    <property type="molecule type" value="Genomic_DNA"/>
</dbReference>
<dbReference type="CDD" id="cd02440">
    <property type="entry name" value="AdoMet_MTases"/>
    <property type="match status" value="1"/>
</dbReference>
<dbReference type="GO" id="GO:0008168">
    <property type="term" value="F:methyltransferase activity"/>
    <property type="evidence" value="ECO:0007669"/>
    <property type="project" value="UniProtKB-KW"/>
</dbReference>
<reference evidence="2" key="1">
    <citation type="submission" date="2021-11" db="EMBL/GenBank/DDBJ databases">
        <title>Cultivation dependent microbiological survey of springs from the worlds oldest radium mine currently devoted to the extraction of radon-saturated water.</title>
        <authorList>
            <person name="Kapinusova G."/>
            <person name="Smrhova T."/>
            <person name="Strejcek M."/>
            <person name="Suman J."/>
            <person name="Jani K."/>
            <person name="Pajer P."/>
            <person name="Uhlik O."/>
        </authorList>
    </citation>
    <scope>NUCLEOTIDE SEQUENCE [LARGE SCALE GENOMIC DNA]</scope>
    <source>
        <strain evidence="2">J379</strain>
    </source>
</reference>
<dbReference type="Pfam" id="PF13489">
    <property type="entry name" value="Methyltransf_23"/>
    <property type="match status" value="1"/>
</dbReference>
<dbReference type="GO" id="GO:0032259">
    <property type="term" value="P:methylation"/>
    <property type="evidence" value="ECO:0007669"/>
    <property type="project" value="UniProtKB-KW"/>
</dbReference>
<organism evidence="1 2">
    <name type="scientific">Svornostia abyssi</name>
    <dbReference type="NCBI Taxonomy" id="2898438"/>
    <lineage>
        <taxon>Bacteria</taxon>
        <taxon>Bacillati</taxon>
        <taxon>Actinomycetota</taxon>
        <taxon>Thermoleophilia</taxon>
        <taxon>Solirubrobacterales</taxon>
        <taxon>Baekduiaceae</taxon>
        <taxon>Svornostia</taxon>
    </lineage>
</organism>
<gene>
    <name evidence="1" type="ORF">LRS13_22890</name>
</gene>
<accession>A0ABY5PFP7</accession>
<evidence type="ECO:0000313" key="2">
    <source>
        <dbReference type="Proteomes" id="UP001058860"/>
    </source>
</evidence>
<evidence type="ECO:0000313" key="1">
    <source>
        <dbReference type="EMBL" id="UUY03484.1"/>
    </source>
</evidence>
<dbReference type="PANTHER" id="PTHR43861:SF1">
    <property type="entry name" value="TRANS-ACONITATE 2-METHYLTRANSFERASE"/>
    <property type="match status" value="1"/>
</dbReference>
<keyword evidence="2" id="KW-1185">Reference proteome</keyword>
<protein>
    <submittedName>
        <fullName evidence="1">Class I SAM-dependent methyltransferase</fullName>
    </submittedName>
</protein>
<sequence>MEETLSGPTLVQRAIRSTLLPVASAAPVPHRVALGLLLRDNALELQRDGWGRLWDLGEAPRYAVVRDFCERFGGDAHAILDVGCAQGILQCDLHYGTYTGIDLSDDAIARAQPRADAHTTFDVADAATYTPARPYDVIVFNECLYYLRDPVGVAQRYLEHLTPGGVIVISMFDRMWAMRRLLRRLHVLGPVAAHAQVANGDGARWTVRVHRPAAGTA</sequence>
<dbReference type="Gene3D" id="3.40.50.150">
    <property type="entry name" value="Vaccinia Virus protein VP39"/>
    <property type="match status" value="1"/>
</dbReference>
<proteinExistence type="predicted"/>
<dbReference type="InterPro" id="IPR029063">
    <property type="entry name" value="SAM-dependent_MTases_sf"/>
</dbReference>
<dbReference type="Proteomes" id="UP001058860">
    <property type="component" value="Chromosome"/>
</dbReference>
<dbReference type="RefSeq" id="WP_353863988.1">
    <property type="nucleotide sequence ID" value="NZ_CP088295.1"/>
</dbReference>
<name>A0ABY5PFP7_9ACTN</name>